<proteinExistence type="predicted"/>
<keyword evidence="2" id="KW-1185">Reference proteome</keyword>
<dbReference type="EMBL" id="CM042010">
    <property type="protein sequence ID" value="KAI3781775.1"/>
    <property type="molecule type" value="Genomic_DNA"/>
</dbReference>
<accession>A0ACB9GFH2</accession>
<protein>
    <submittedName>
        <fullName evidence="1">Uncharacterized protein</fullName>
    </submittedName>
</protein>
<evidence type="ECO:0000313" key="1">
    <source>
        <dbReference type="EMBL" id="KAI3781775.1"/>
    </source>
</evidence>
<name>A0ACB9GFH2_CICIN</name>
<reference evidence="1 2" key="2">
    <citation type="journal article" date="2022" name="Mol. Ecol. Resour.">
        <title>The genomes of chicory, endive, great burdock and yacon provide insights into Asteraceae paleo-polyploidization history and plant inulin production.</title>
        <authorList>
            <person name="Fan W."/>
            <person name="Wang S."/>
            <person name="Wang H."/>
            <person name="Wang A."/>
            <person name="Jiang F."/>
            <person name="Liu H."/>
            <person name="Zhao H."/>
            <person name="Xu D."/>
            <person name="Zhang Y."/>
        </authorList>
    </citation>
    <scope>NUCLEOTIDE SEQUENCE [LARGE SCALE GENOMIC DNA]</scope>
    <source>
        <strain evidence="2">cv. Punajuju</strain>
        <tissue evidence="1">Leaves</tissue>
    </source>
</reference>
<organism evidence="1 2">
    <name type="scientific">Cichorium intybus</name>
    <name type="common">Chicory</name>
    <dbReference type="NCBI Taxonomy" id="13427"/>
    <lineage>
        <taxon>Eukaryota</taxon>
        <taxon>Viridiplantae</taxon>
        <taxon>Streptophyta</taxon>
        <taxon>Embryophyta</taxon>
        <taxon>Tracheophyta</taxon>
        <taxon>Spermatophyta</taxon>
        <taxon>Magnoliopsida</taxon>
        <taxon>eudicotyledons</taxon>
        <taxon>Gunneridae</taxon>
        <taxon>Pentapetalae</taxon>
        <taxon>asterids</taxon>
        <taxon>campanulids</taxon>
        <taxon>Asterales</taxon>
        <taxon>Asteraceae</taxon>
        <taxon>Cichorioideae</taxon>
        <taxon>Cichorieae</taxon>
        <taxon>Cichoriinae</taxon>
        <taxon>Cichorium</taxon>
    </lineage>
</organism>
<gene>
    <name evidence="1" type="ORF">L2E82_11799</name>
</gene>
<comment type="caution">
    <text evidence="1">The sequence shown here is derived from an EMBL/GenBank/DDBJ whole genome shotgun (WGS) entry which is preliminary data.</text>
</comment>
<evidence type="ECO:0000313" key="2">
    <source>
        <dbReference type="Proteomes" id="UP001055811"/>
    </source>
</evidence>
<sequence length="1074" mass="121622">MMDGVAEVMLPFSIERLIENICLQKLLPMPDVAARKTLSKISEESAIDVLKRVSSTTKPIYNLSGYIVYLVNRYGSVASTSSHGDAESIRLSSQYPSSPSSSASSTPRRSAVYDSPSLKQFLESPSSCKSASPVNNRYRASTNGSHGGLVQEHTSSFSFSSLKDAIPTYCPSVEQLTTSPTSSSKNTNPNHVDPANASQSGSSSYYISDQAMILSGLEFRKLFMVHSYIGRKKLEDAVSVEDAIKIDSMKTMSMFDFEDWMWNKFGCHYCQSSDRVMYLDWDSGKTHLYSCYVSPDGGYQFKGPYLDRKKTHLQRAIGDENVLIVKFAEADKGDMMAVRNYEKIFEAGILVGWSRFRFFVFKDGGKERQKNGKDDNKRVSSGSIKCYFVKRESIAPWDDTNTCLMMNRNTVHDARCLFMHVHMVSSMAKYIARFSLILSTTIKLQVDLASVSIQEIEDIPCIDENGYIVCDEDGEPLIQTDGTGFISEDLAVLVPHDFYDAKFMKDQNYEKFDLVQPEIGGERDVPVKDPPLLIQCRLYNEGSAVKGTLLVNKKLKPRTIHVRPSMIKVKKDPRLSDIESFNSMEIVAVSHKPKAAKLSKHLIALLTIGGVPKEYFLGLLETTLKDAQRVCFDPRAAFRVASIYQHIDDSGICMEMFGARIPLNEPFFQHRLSQLAKEERKGLGEGKIPINESFYLMGTTDPTGILNRDEVCIILENGQISGKVLVYRNPGLHFGDIHVLNARYVKQLEDYIGNGKFAIFFSTKGKRSVANEIANGDFDGDMYWVSRNPQLLHYFKASEPWTRGYSTPSGSLNKPSDFSYEELEHELFKLLFLTKSHSEAAGIAADSWMSFMDQYLMLQDDDVDEKHLIEKKMLKLIDLYYDALDAAKSGKKVVIPRDLKATKYPHHMGRKPEYHSTSILGLIYDQFQSCKNDKLPVQEIWKLPYFETSVPDLCLNIWKERYESYKKEMSNALKYNDLSKNDAANSVIQKYKQLLYGGLDFKDSTRNIDHIYNEALAIYHVCYDYARRWKDIAKCGFAWKVAGSALCAYHRKIHCMKTGEREITFVSSAFDGIF</sequence>
<dbReference type="Proteomes" id="UP001055811">
    <property type="component" value="Linkage Group LG02"/>
</dbReference>
<reference evidence="2" key="1">
    <citation type="journal article" date="2022" name="Mol. Ecol. Resour.">
        <title>The genomes of chicory, endive, great burdock and yacon provide insights into Asteraceae palaeo-polyploidization history and plant inulin production.</title>
        <authorList>
            <person name="Fan W."/>
            <person name="Wang S."/>
            <person name="Wang H."/>
            <person name="Wang A."/>
            <person name="Jiang F."/>
            <person name="Liu H."/>
            <person name="Zhao H."/>
            <person name="Xu D."/>
            <person name="Zhang Y."/>
        </authorList>
    </citation>
    <scope>NUCLEOTIDE SEQUENCE [LARGE SCALE GENOMIC DNA]</scope>
    <source>
        <strain evidence="2">cv. Punajuju</strain>
    </source>
</reference>